<dbReference type="InterPro" id="IPR008928">
    <property type="entry name" value="6-hairpin_glycosidase_sf"/>
</dbReference>
<sequence length="683" mass="74258">MLNGLIDVDRDRPGIGLRLLSGSRPVWDGVVGDLLIMSTGRPWRRNRPGLAAAQVRDEGARVVITGRLDRLAVEVVLRRSGDRLAMDLRWTNDDAAPVTDLVVGLQWTAGPPESRVTIPQVIQHDNPSADADRTVPHVSRGGYVTGVDRLPIPAVCVEPSDGSYLMIIDRPEADRDAGGRVGYGTLGAVAGTEPAAIIALSGAIMFDGVPDLDYVHKATTAPNPRGYFTLAPGGMITRNLLLEWGDLPRPGRGFVALARAGRSLGPAPAADPEGRPAMIELKAAALDARSFSDGPVAGYLKFPAWGEPRKERPGGKPRPAHDFSYGWTGQCLRLAWCDAALGLRDGRPDRIDRARRVIDFYVGHSAAAAPGLRYTGYVHDDRSWIGARRHGTELIFARAYGESLGDIADTVRLFDDHGLDVPASWRDAVITGAEFVAGHLVGGLVPLGWTTDGAPVPAEPCAAGIPAAYAVAAAQRLSGRAEFLELARELGEAYQALPGQAFERPYSHSTLDAACEDKEAGLYLLRFWLELFDLTGDPGYLGRAEEVAEWLLTWVYHWSPRYDAGSVLETRGFTALGWPGVSVQNHHLDVFFPTYELWRLGRLTGHDHFRSWAEGIDTALRQGICERPGDWGFDVVGEQGEAFFVTDWQQRGASNTWNPSWVIALPLWNALRLEQEQSVGADG</sequence>
<dbReference type="EMBL" id="JACCBU010000001">
    <property type="protein sequence ID" value="NYE70682.1"/>
    <property type="molecule type" value="Genomic_DNA"/>
</dbReference>
<organism evidence="1 2">
    <name type="scientific">Microlunatus parietis</name>
    <dbReference type="NCBI Taxonomy" id="682979"/>
    <lineage>
        <taxon>Bacteria</taxon>
        <taxon>Bacillati</taxon>
        <taxon>Actinomycetota</taxon>
        <taxon>Actinomycetes</taxon>
        <taxon>Propionibacteriales</taxon>
        <taxon>Propionibacteriaceae</taxon>
        <taxon>Microlunatus</taxon>
    </lineage>
</organism>
<proteinExistence type="predicted"/>
<gene>
    <name evidence="1" type="ORF">BKA15_002011</name>
</gene>
<accession>A0A7Y9LAH0</accession>
<evidence type="ECO:0000313" key="1">
    <source>
        <dbReference type="EMBL" id="NYE70682.1"/>
    </source>
</evidence>
<dbReference type="GO" id="GO:0005975">
    <property type="term" value="P:carbohydrate metabolic process"/>
    <property type="evidence" value="ECO:0007669"/>
    <property type="project" value="InterPro"/>
</dbReference>
<name>A0A7Y9LAH0_9ACTN</name>
<dbReference type="SUPFAM" id="SSF48208">
    <property type="entry name" value="Six-hairpin glycosidases"/>
    <property type="match status" value="1"/>
</dbReference>
<comment type="caution">
    <text evidence="1">The sequence shown here is derived from an EMBL/GenBank/DDBJ whole genome shotgun (WGS) entry which is preliminary data.</text>
</comment>
<dbReference type="Proteomes" id="UP000569914">
    <property type="component" value="Unassembled WGS sequence"/>
</dbReference>
<protein>
    <submittedName>
        <fullName evidence="1">Uncharacterized protein</fullName>
    </submittedName>
</protein>
<dbReference type="RefSeq" id="WP_179750320.1">
    <property type="nucleotide sequence ID" value="NZ_JACCBU010000001.1"/>
</dbReference>
<evidence type="ECO:0000313" key="2">
    <source>
        <dbReference type="Proteomes" id="UP000569914"/>
    </source>
</evidence>
<dbReference type="AlphaFoldDB" id="A0A7Y9LAH0"/>
<reference evidence="1 2" key="1">
    <citation type="submission" date="2020-07" db="EMBL/GenBank/DDBJ databases">
        <title>Sequencing the genomes of 1000 actinobacteria strains.</title>
        <authorList>
            <person name="Klenk H.-P."/>
        </authorList>
    </citation>
    <scope>NUCLEOTIDE SEQUENCE [LARGE SCALE GENOMIC DNA]</scope>
    <source>
        <strain evidence="1 2">DSM 22083</strain>
    </source>
</reference>
<keyword evidence="2" id="KW-1185">Reference proteome</keyword>